<evidence type="ECO:0000313" key="11">
    <source>
        <dbReference type="Proteomes" id="UP001209878"/>
    </source>
</evidence>
<evidence type="ECO:0000256" key="6">
    <source>
        <dbReference type="ARBA" id="ARBA00025010"/>
    </source>
</evidence>
<evidence type="ECO:0000256" key="7">
    <source>
        <dbReference type="PROSITE-ProRule" id="PRU00646"/>
    </source>
</evidence>
<dbReference type="GO" id="GO:0006623">
    <property type="term" value="P:protein targeting to vacuole"/>
    <property type="evidence" value="ECO:0007669"/>
    <property type="project" value="TreeGrafter"/>
</dbReference>
<evidence type="ECO:0000259" key="9">
    <source>
        <dbReference type="PROSITE" id="PS51314"/>
    </source>
</evidence>
<keyword evidence="4" id="KW-0967">Endosome</keyword>
<sequence length="212" mass="24396">MALDESAIGGLLQYMTKVQLQELLDNDDQLLAHIKDLQQVHVAEREKENLLTNNKSLAEFNLSKQPQLTQAKRQLSSCYEQAVRLQKQFEQDKQKLDVLAMQHSLDTILALLQTEAAKTDEESEDIATQFVEGKMPLENFLETFLEVRKMAHLRRINSEKMAELLQERDQNQSSSHQQLFPSNSDGFVNSTPPTNLPYPVHANMPMPDKKWY</sequence>
<protein>
    <recommendedName>
        <fullName evidence="9">VPS37 C-terminal domain-containing protein</fullName>
    </recommendedName>
</protein>
<reference evidence="10" key="1">
    <citation type="journal article" date="2023" name="Mol. Biol. Evol.">
        <title>Third-Generation Sequencing Reveals the Adaptive Role of the Epigenome in Three Deep-Sea Polychaetes.</title>
        <authorList>
            <person name="Perez M."/>
            <person name="Aroh O."/>
            <person name="Sun Y."/>
            <person name="Lan Y."/>
            <person name="Juniper S.K."/>
            <person name="Young C.R."/>
            <person name="Angers B."/>
            <person name="Qian P.Y."/>
        </authorList>
    </citation>
    <scope>NUCLEOTIDE SEQUENCE</scope>
    <source>
        <strain evidence="10">R07B-5</strain>
    </source>
</reference>
<dbReference type="AlphaFoldDB" id="A0AAD9K1V0"/>
<evidence type="ECO:0000256" key="3">
    <source>
        <dbReference type="ARBA" id="ARBA00022448"/>
    </source>
</evidence>
<dbReference type="InterPro" id="IPR009851">
    <property type="entry name" value="Mod_r"/>
</dbReference>
<keyword evidence="5 7" id="KW-0653">Protein transport</keyword>
<dbReference type="Proteomes" id="UP001209878">
    <property type="component" value="Unassembled WGS sequence"/>
</dbReference>
<accession>A0AAD9K1V0</accession>
<dbReference type="InterPro" id="IPR029012">
    <property type="entry name" value="Helix_hairpin_bin_sf"/>
</dbReference>
<comment type="caution">
    <text evidence="10">The sequence shown here is derived from an EMBL/GenBank/DDBJ whole genome shotgun (WGS) entry which is preliminary data.</text>
</comment>
<dbReference type="GO" id="GO:0006612">
    <property type="term" value="P:protein targeting to membrane"/>
    <property type="evidence" value="ECO:0007669"/>
    <property type="project" value="TreeGrafter"/>
</dbReference>
<feature type="region of interest" description="Disordered" evidence="8">
    <location>
        <begin position="165"/>
        <end position="201"/>
    </location>
</feature>
<dbReference type="GO" id="GO:0043162">
    <property type="term" value="P:ubiquitin-dependent protein catabolic process via the multivesicular body sorting pathway"/>
    <property type="evidence" value="ECO:0007669"/>
    <property type="project" value="TreeGrafter"/>
</dbReference>
<organism evidence="10 11">
    <name type="scientific">Ridgeia piscesae</name>
    <name type="common">Tubeworm</name>
    <dbReference type="NCBI Taxonomy" id="27915"/>
    <lineage>
        <taxon>Eukaryota</taxon>
        <taxon>Metazoa</taxon>
        <taxon>Spiralia</taxon>
        <taxon>Lophotrochozoa</taxon>
        <taxon>Annelida</taxon>
        <taxon>Polychaeta</taxon>
        <taxon>Sedentaria</taxon>
        <taxon>Canalipalpata</taxon>
        <taxon>Sabellida</taxon>
        <taxon>Siboglinidae</taxon>
        <taxon>Ridgeia</taxon>
    </lineage>
</organism>
<dbReference type="PROSITE" id="PS51314">
    <property type="entry name" value="VPS37_C"/>
    <property type="match status" value="1"/>
</dbReference>
<evidence type="ECO:0000256" key="8">
    <source>
        <dbReference type="SAM" id="MobiDB-lite"/>
    </source>
</evidence>
<evidence type="ECO:0000256" key="5">
    <source>
        <dbReference type="ARBA" id="ARBA00022927"/>
    </source>
</evidence>
<dbReference type="SUPFAM" id="SSF140111">
    <property type="entry name" value="Endosomal sorting complex assembly domain"/>
    <property type="match status" value="1"/>
</dbReference>
<evidence type="ECO:0000256" key="2">
    <source>
        <dbReference type="ARBA" id="ARBA00007617"/>
    </source>
</evidence>
<name>A0AAD9K1V0_RIDPI</name>
<dbReference type="Pfam" id="PF07200">
    <property type="entry name" value="Mod_r"/>
    <property type="match status" value="1"/>
</dbReference>
<evidence type="ECO:0000256" key="4">
    <source>
        <dbReference type="ARBA" id="ARBA00022753"/>
    </source>
</evidence>
<dbReference type="GO" id="GO:0031902">
    <property type="term" value="C:late endosome membrane"/>
    <property type="evidence" value="ECO:0007669"/>
    <property type="project" value="UniProtKB-SubCell"/>
</dbReference>
<keyword evidence="3 7" id="KW-0813">Transport</keyword>
<dbReference type="EMBL" id="JAODUO010001464">
    <property type="protein sequence ID" value="KAK2163383.1"/>
    <property type="molecule type" value="Genomic_DNA"/>
</dbReference>
<comment type="function">
    <text evidence="6">Component of the ESCRT-I complex, a regulator of vesicular trafficking process. Required for the sorting of endocytic ubiquitinated cargos into multivesicular bodies. May be involved in cell growth and differentiation.</text>
</comment>
<comment type="subcellular location">
    <subcellularLocation>
        <location evidence="1">Late endosome membrane</location>
        <topology evidence="1">Peripheral membrane protein</topology>
    </subcellularLocation>
</comment>
<evidence type="ECO:0000313" key="10">
    <source>
        <dbReference type="EMBL" id="KAK2163383.1"/>
    </source>
</evidence>
<gene>
    <name evidence="10" type="ORF">NP493_1465g00048</name>
</gene>
<feature type="compositionally biased region" description="Polar residues" evidence="8">
    <location>
        <begin position="171"/>
        <end position="193"/>
    </location>
</feature>
<dbReference type="PANTHER" id="PTHR13678">
    <property type="entry name" value="VACUOLAR PROTEIN SORTING-ASSOCIATED PROTEIN 37"/>
    <property type="match status" value="1"/>
</dbReference>
<dbReference type="Gene3D" id="1.10.287.660">
    <property type="entry name" value="Helix hairpin bin"/>
    <property type="match status" value="1"/>
</dbReference>
<evidence type="ECO:0000256" key="1">
    <source>
        <dbReference type="ARBA" id="ARBA00004633"/>
    </source>
</evidence>
<proteinExistence type="inferred from homology"/>
<keyword evidence="11" id="KW-1185">Reference proteome</keyword>
<dbReference type="PANTHER" id="PTHR13678:SF27">
    <property type="entry name" value="LD45836P"/>
    <property type="match status" value="1"/>
</dbReference>
<comment type="similarity">
    <text evidence="2">Belongs to the VPS37 family.</text>
</comment>
<feature type="domain" description="VPS37 C-terminal" evidence="9">
    <location>
        <begin position="86"/>
        <end position="175"/>
    </location>
</feature>
<dbReference type="InterPro" id="IPR037202">
    <property type="entry name" value="ESCRT_assembly_dom"/>
</dbReference>
<dbReference type="GO" id="GO:0000813">
    <property type="term" value="C:ESCRT I complex"/>
    <property type="evidence" value="ECO:0007669"/>
    <property type="project" value="TreeGrafter"/>
</dbReference>